<gene>
    <name evidence="1" type="ORF">BDU57DRAFT_527647</name>
</gene>
<sequence>MPELLVINIRLPMRITTITSRMPVLITKPMAKNRTMSILKRAPHWLTFCGPGYTYLQAGKCCEKETQAYLHFAMGGDALNAGIQFYFRLALRQDNAYRSLQMIHGAASGHLNFSTGSKYGNKVRDPNNSRPQALLGLSADACGDVPNTLFGNDDF</sequence>
<dbReference type="EMBL" id="ML979133">
    <property type="protein sequence ID" value="KAF1919692.1"/>
    <property type="molecule type" value="Genomic_DNA"/>
</dbReference>
<evidence type="ECO:0000313" key="2">
    <source>
        <dbReference type="Proteomes" id="UP000800096"/>
    </source>
</evidence>
<reference evidence="1" key="1">
    <citation type="journal article" date="2020" name="Stud. Mycol.">
        <title>101 Dothideomycetes genomes: a test case for predicting lifestyles and emergence of pathogens.</title>
        <authorList>
            <person name="Haridas S."/>
            <person name="Albert R."/>
            <person name="Binder M."/>
            <person name="Bloem J."/>
            <person name="Labutti K."/>
            <person name="Salamov A."/>
            <person name="Andreopoulos B."/>
            <person name="Baker S."/>
            <person name="Barry K."/>
            <person name="Bills G."/>
            <person name="Bluhm B."/>
            <person name="Cannon C."/>
            <person name="Castanera R."/>
            <person name="Culley D."/>
            <person name="Daum C."/>
            <person name="Ezra D."/>
            <person name="Gonzalez J."/>
            <person name="Henrissat B."/>
            <person name="Kuo A."/>
            <person name="Liang C."/>
            <person name="Lipzen A."/>
            <person name="Lutzoni F."/>
            <person name="Magnuson J."/>
            <person name="Mondo S."/>
            <person name="Nolan M."/>
            <person name="Ohm R."/>
            <person name="Pangilinan J."/>
            <person name="Park H.-J."/>
            <person name="Ramirez L."/>
            <person name="Alfaro M."/>
            <person name="Sun H."/>
            <person name="Tritt A."/>
            <person name="Yoshinaga Y."/>
            <person name="Zwiers L.-H."/>
            <person name="Turgeon B."/>
            <person name="Goodwin S."/>
            <person name="Spatafora J."/>
            <person name="Crous P."/>
            <person name="Grigoriev I."/>
        </authorList>
    </citation>
    <scope>NUCLEOTIDE SEQUENCE</scope>
    <source>
        <strain evidence="1">HMLAC05119</strain>
    </source>
</reference>
<proteinExistence type="predicted"/>
<accession>A0A6A5QWB2</accession>
<dbReference type="AlphaFoldDB" id="A0A6A5QWB2"/>
<name>A0A6A5QWB2_AMPQU</name>
<evidence type="ECO:0000313" key="1">
    <source>
        <dbReference type="EMBL" id="KAF1919692.1"/>
    </source>
</evidence>
<organism evidence="1 2">
    <name type="scientific">Ampelomyces quisqualis</name>
    <name type="common">Powdery mildew agent</name>
    <dbReference type="NCBI Taxonomy" id="50730"/>
    <lineage>
        <taxon>Eukaryota</taxon>
        <taxon>Fungi</taxon>
        <taxon>Dikarya</taxon>
        <taxon>Ascomycota</taxon>
        <taxon>Pezizomycotina</taxon>
        <taxon>Dothideomycetes</taxon>
        <taxon>Pleosporomycetidae</taxon>
        <taxon>Pleosporales</taxon>
        <taxon>Pleosporineae</taxon>
        <taxon>Phaeosphaeriaceae</taxon>
        <taxon>Ampelomyces</taxon>
    </lineage>
</organism>
<protein>
    <submittedName>
        <fullName evidence="1">Uncharacterized protein</fullName>
    </submittedName>
</protein>
<dbReference type="Proteomes" id="UP000800096">
    <property type="component" value="Unassembled WGS sequence"/>
</dbReference>
<keyword evidence="2" id="KW-1185">Reference proteome</keyword>